<dbReference type="InterPro" id="IPR036849">
    <property type="entry name" value="Enolase-like_C_sf"/>
</dbReference>
<dbReference type="Gene3D" id="3.30.390.10">
    <property type="entry name" value="Enolase-like, N-terminal domain"/>
    <property type="match status" value="1"/>
</dbReference>
<dbReference type="InterPro" id="IPR029017">
    <property type="entry name" value="Enolase-like_N"/>
</dbReference>
<dbReference type="GO" id="GO:0006518">
    <property type="term" value="P:peptide metabolic process"/>
    <property type="evidence" value="ECO:0007669"/>
    <property type="project" value="UniProtKB-ARBA"/>
</dbReference>
<comment type="similarity">
    <text evidence="1">Belongs to the mandelate racemase/muconate lactonizing enzyme family.</text>
</comment>
<dbReference type="InterPro" id="IPR013342">
    <property type="entry name" value="Mandelate_racemase_C"/>
</dbReference>
<dbReference type="Pfam" id="PF13378">
    <property type="entry name" value="MR_MLE_C"/>
    <property type="match status" value="1"/>
</dbReference>
<proteinExistence type="inferred from homology"/>
<dbReference type="EMBL" id="BMJV01000003">
    <property type="protein sequence ID" value="GGG71098.1"/>
    <property type="molecule type" value="Genomic_DNA"/>
</dbReference>
<protein>
    <submittedName>
        <fullName evidence="5">Cycloisomerase</fullName>
    </submittedName>
</protein>
<comment type="caution">
    <text evidence="5">The sequence shown here is derived from an EMBL/GenBank/DDBJ whole genome shotgun (WGS) entry which is preliminary data.</text>
</comment>
<dbReference type="InterPro" id="IPR018110">
    <property type="entry name" value="Mandel_Rmase/mucon_lact_enz_CS"/>
</dbReference>
<dbReference type="Gene3D" id="3.20.20.120">
    <property type="entry name" value="Enolase-like C-terminal domain"/>
    <property type="match status" value="1"/>
</dbReference>
<keyword evidence="2" id="KW-0479">Metal-binding</keyword>
<evidence type="ECO:0000313" key="6">
    <source>
        <dbReference type="Proteomes" id="UP000617145"/>
    </source>
</evidence>
<gene>
    <name evidence="5" type="ORF">GCM10011415_18610</name>
</gene>
<name>A0A8J3EGF7_9RHOB</name>
<dbReference type="Pfam" id="PF02746">
    <property type="entry name" value="MR_MLE_N"/>
    <property type="match status" value="1"/>
</dbReference>
<evidence type="ECO:0000256" key="2">
    <source>
        <dbReference type="ARBA" id="ARBA00022723"/>
    </source>
</evidence>
<dbReference type="PROSITE" id="PS00908">
    <property type="entry name" value="MR_MLE_1"/>
    <property type="match status" value="1"/>
</dbReference>
<dbReference type="InterPro" id="IPR029065">
    <property type="entry name" value="Enolase_C-like"/>
</dbReference>
<evidence type="ECO:0000313" key="5">
    <source>
        <dbReference type="EMBL" id="GGG71098.1"/>
    </source>
</evidence>
<dbReference type="GO" id="GO:0009063">
    <property type="term" value="P:amino acid catabolic process"/>
    <property type="evidence" value="ECO:0007669"/>
    <property type="project" value="InterPro"/>
</dbReference>
<evidence type="ECO:0000259" key="4">
    <source>
        <dbReference type="SMART" id="SM00922"/>
    </source>
</evidence>
<feature type="domain" description="Mandelate racemase/muconate lactonizing enzyme C-terminal" evidence="4">
    <location>
        <begin position="144"/>
        <end position="241"/>
    </location>
</feature>
<sequence>MSDHKIETIRVHRILIPGKAVHSHGIGDVAGIHSVILELVTDTGLVGWGEASPWPAFTGTAEGTVAALHSYIRPLLQGADPVQVEPLMTKAEAVVVGHPEAKAALEMALLDLTGKISGLSVSELVGGRARESMGLSFSVANPDFGKDLEDVATMWDDGVRIFKIKTGFADHAFDLMRLDKLRGIYGAEADLRIDYNQGLPAYDAVRCIQDLEAFRPTFVEQPVKMHEREVLAQITHQIATPIMADESVFGVREAMYGVQIRMADIFSLKVMKAGGIRRALEVGAIARAAGIEVYGGCMFETGLAHAAGAHLMAALPELRLECEFYMSTYYASEDILTEPFPVRKGRVHVPTGPGLGVDVDRDQLAKFAVAEVLG</sequence>
<dbReference type="SFLD" id="SFLDS00001">
    <property type="entry name" value="Enolase"/>
    <property type="match status" value="1"/>
</dbReference>
<dbReference type="SFLD" id="SFLDG00180">
    <property type="entry name" value="muconate_cycloisomerase"/>
    <property type="match status" value="1"/>
</dbReference>
<organism evidence="5 6">
    <name type="scientific">Salipiger pallidus</name>
    <dbReference type="NCBI Taxonomy" id="1775170"/>
    <lineage>
        <taxon>Bacteria</taxon>
        <taxon>Pseudomonadati</taxon>
        <taxon>Pseudomonadota</taxon>
        <taxon>Alphaproteobacteria</taxon>
        <taxon>Rhodobacterales</taxon>
        <taxon>Roseobacteraceae</taxon>
        <taxon>Salipiger</taxon>
    </lineage>
</organism>
<dbReference type="SUPFAM" id="SSF51604">
    <property type="entry name" value="Enolase C-terminal domain-like"/>
    <property type="match status" value="1"/>
</dbReference>
<dbReference type="Proteomes" id="UP000617145">
    <property type="component" value="Unassembled WGS sequence"/>
</dbReference>
<keyword evidence="3" id="KW-0413">Isomerase</keyword>
<evidence type="ECO:0000256" key="1">
    <source>
        <dbReference type="ARBA" id="ARBA00008031"/>
    </source>
</evidence>
<dbReference type="AlphaFoldDB" id="A0A8J3EGF7"/>
<dbReference type="InterPro" id="IPR013341">
    <property type="entry name" value="Mandelate_racemase_N_dom"/>
</dbReference>
<reference evidence="5" key="2">
    <citation type="submission" date="2020-09" db="EMBL/GenBank/DDBJ databases">
        <authorList>
            <person name="Sun Q."/>
            <person name="Zhou Y."/>
        </authorList>
    </citation>
    <scope>NUCLEOTIDE SEQUENCE</scope>
    <source>
        <strain evidence="5">CGMCC 1.15762</strain>
    </source>
</reference>
<dbReference type="GO" id="GO:0000287">
    <property type="term" value="F:magnesium ion binding"/>
    <property type="evidence" value="ECO:0007669"/>
    <property type="project" value="UniProtKB-ARBA"/>
</dbReference>
<dbReference type="SMART" id="SM00922">
    <property type="entry name" value="MR_MLE"/>
    <property type="match status" value="1"/>
</dbReference>
<dbReference type="RefSeq" id="WP_188789947.1">
    <property type="nucleotide sequence ID" value="NZ_BMJV01000003.1"/>
</dbReference>
<dbReference type="PANTHER" id="PTHR48073:SF2">
    <property type="entry name" value="O-SUCCINYLBENZOATE SYNTHASE"/>
    <property type="match status" value="1"/>
</dbReference>
<keyword evidence="6" id="KW-1185">Reference proteome</keyword>
<accession>A0A8J3EGF7</accession>
<dbReference type="PANTHER" id="PTHR48073">
    <property type="entry name" value="O-SUCCINYLBENZOATE SYNTHASE-RELATED"/>
    <property type="match status" value="1"/>
</dbReference>
<dbReference type="PROSITE" id="PS00909">
    <property type="entry name" value="MR_MLE_2"/>
    <property type="match status" value="1"/>
</dbReference>
<dbReference type="SUPFAM" id="SSF54826">
    <property type="entry name" value="Enolase N-terminal domain-like"/>
    <property type="match status" value="1"/>
</dbReference>
<evidence type="ECO:0000256" key="3">
    <source>
        <dbReference type="ARBA" id="ARBA00023235"/>
    </source>
</evidence>
<reference evidence="5" key="1">
    <citation type="journal article" date="2014" name="Int. J. Syst. Evol. Microbiol.">
        <title>Complete genome sequence of Corynebacterium casei LMG S-19264T (=DSM 44701T), isolated from a smear-ripened cheese.</title>
        <authorList>
            <consortium name="US DOE Joint Genome Institute (JGI-PGF)"/>
            <person name="Walter F."/>
            <person name="Albersmeier A."/>
            <person name="Kalinowski J."/>
            <person name="Ruckert C."/>
        </authorList>
    </citation>
    <scope>NUCLEOTIDE SEQUENCE</scope>
    <source>
        <strain evidence="5">CGMCC 1.15762</strain>
    </source>
</reference>
<dbReference type="GO" id="GO:0016854">
    <property type="term" value="F:racemase and epimerase activity"/>
    <property type="evidence" value="ECO:0007669"/>
    <property type="project" value="UniProtKB-ARBA"/>
</dbReference>